<dbReference type="AlphaFoldDB" id="A0ABD3W7R1"/>
<keyword evidence="6" id="KW-0677">Repeat</keyword>
<dbReference type="Proteomes" id="UP001634394">
    <property type="component" value="Unassembled WGS sequence"/>
</dbReference>
<dbReference type="Pfam" id="PF09045">
    <property type="entry name" value="L27_2"/>
    <property type="match status" value="1"/>
</dbReference>
<dbReference type="InterPro" id="IPR036892">
    <property type="entry name" value="L27_dom_sf"/>
</dbReference>
<gene>
    <name evidence="11" type="ORF">ACJMK2_042566</name>
</gene>
<evidence type="ECO:0000256" key="5">
    <source>
        <dbReference type="ARBA" id="ARBA00022553"/>
    </source>
</evidence>
<dbReference type="SUPFAM" id="SSF50156">
    <property type="entry name" value="PDZ domain-like"/>
    <property type="match status" value="1"/>
</dbReference>
<dbReference type="SUPFAM" id="SSF101288">
    <property type="entry name" value="L27 domain"/>
    <property type="match status" value="1"/>
</dbReference>
<comment type="caution">
    <text evidence="11">The sequence shown here is derived from an EMBL/GenBank/DDBJ whole genome shotgun (WGS) entry which is preliminary data.</text>
</comment>
<dbReference type="GO" id="GO:0005923">
    <property type="term" value="C:bicellular tight junction"/>
    <property type="evidence" value="ECO:0007669"/>
    <property type="project" value="UniProtKB-SubCell"/>
</dbReference>
<dbReference type="PANTHER" id="PTHR19964:SF92">
    <property type="entry name" value="PATJ HOMOLOG"/>
    <property type="match status" value="1"/>
</dbReference>
<evidence type="ECO:0008006" key="13">
    <source>
        <dbReference type="Google" id="ProtNLM"/>
    </source>
</evidence>
<dbReference type="Gene3D" id="2.30.42.10">
    <property type="match status" value="1"/>
</dbReference>
<keyword evidence="3" id="KW-0796">Tight junction</keyword>
<keyword evidence="4" id="KW-1003">Cell membrane</keyword>
<keyword evidence="8" id="KW-0472">Membrane</keyword>
<keyword evidence="12" id="KW-1185">Reference proteome</keyword>
<dbReference type="InterPro" id="IPR051342">
    <property type="entry name" value="PDZ_scaffold"/>
</dbReference>
<sequence length="167" mass="18616">MSLIQDSLNAAECLERLQGLLREKGDQTRDEEISSIICLLESPLLHQLLVLQDSIQELQQVNDTYRIGKDDFDFLSSGELVLSQQHQEPSQDDIAESSMQNLPIATSGYNQEIQRFAEKAARGREMETIQLFKPEKSSLGFSVVGLKTDSGEMGIFVKDIQPNGIAS</sequence>
<dbReference type="EMBL" id="JBJQND010000008">
    <property type="protein sequence ID" value="KAL3869946.1"/>
    <property type="molecule type" value="Genomic_DNA"/>
</dbReference>
<dbReference type="InterPro" id="IPR004172">
    <property type="entry name" value="L27_dom"/>
</dbReference>
<dbReference type="InterPro" id="IPR001478">
    <property type="entry name" value="PDZ"/>
</dbReference>
<comment type="subcellular location">
    <subcellularLocation>
        <location evidence="1">Apical cell membrane</location>
    </subcellularLocation>
    <subcellularLocation>
        <location evidence="2">Cell junction</location>
        <location evidence="2">Tight junction</location>
    </subcellularLocation>
</comment>
<evidence type="ECO:0000256" key="3">
    <source>
        <dbReference type="ARBA" id="ARBA00022427"/>
    </source>
</evidence>
<evidence type="ECO:0000256" key="8">
    <source>
        <dbReference type="ARBA" id="ARBA00023136"/>
    </source>
</evidence>
<proteinExistence type="predicted"/>
<evidence type="ECO:0000256" key="1">
    <source>
        <dbReference type="ARBA" id="ARBA00004221"/>
    </source>
</evidence>
<dbReference type="Gene3D" id="1.10.287.650">
    <property type="entry name" value="L27 domain"/>
    <property type="match status" value="1"/>
</dbReference>
<name>A0ABD3W7R1_SINWO</name>
<dbReference type="GO" id="GO:0016324">
    <property type="term" value="C:apical plasma membrane"/>
    <property type="evidence" value="ECO:0007669"/>
    <property type="project" value="UniProtKB-SubCell"/>
</dbReference>
<dbReference type="InterPro" id="IPR036034">
    <property type="entry name" value="PDZ_sf"/>
</dbReference>
<protein>
    <recommendedName>
        <fullName evidence="13">PDZ domain-containing protein</fullName>
    </recommendedName>
</protein>
<evidence type="ECO:0000256" key="7">
    <source>
        <dbReference type="ARBA" id="ARBA00022949"/>
    </source>
</evidence>
<evidence type="ECO:0000256" key="4">
    <source>
        <dbReference type="ARBA" id="ARBA00022475"/>
    </source>
</evidence>
<feature type="domain" description="PDZ" evidence="9">
    <location>
        <begin position="128"/>
        <end position="167"/>
    </location>
</feature>
<organism evidence="11 12">
    <name type="scientific">Sinanodonta woodiana</name>
    <name type="common">Chinese pond mussel</name>
    <name type="synonym">Anodonta woodiana</name>
    <dbReference type="NCBI Taxonomy" id="1069815"/>
    <lineage>
        <taxon>Eukaryota</taxon>
        <taxon>Metazoa</taxon>
        <taxon>Spiralia</taxon>
        <taxon>Lophotrochozoa</taxon>
        <taxon>Mollusca</taxon>
        <taxon>Bivalvia</taxon>
        <taxon>Autobranchia</taxon>
        <taxon>Heteroconchia</taxon>
        <taxon>Palaeoheterodonta</taxon>
        <taxon>Unionida</taxon>
        <taxon>Unionoidea</taxon>
        <taxon>Unionidae</taxon>
        <taxon>Unioninae</taxon>
        <taxon>Sinanodonta</taxon>
    </lineage>
</organism>
<feature type="non-terminal residue" evidence="11">
    <location>
        <position position="167"/>
    </location>
</feature>
<evidence type="ECO:0000313" key="11">
    <source>
        <dbReference type="EMBL" id="KAL3869946.1"/>
    </source>
</evidence>
<dbReference type="InterPro" id="IPR015132">
    <property type="entry name" value="L27_2"/>
</dbReference>
<evidence type="ECO:0000256" key="6">
    <source>
        <dbReference type="ARBA" id="ARBA00022737"/>
    </source>
</evidence>
<evidence type="ECO:0000256" key="2">
    <source>
        <dbReference type="ARBA" id="ARBA00004435"/>
    </source>
</evidence>
<accession>A0ABD3W7R1</accession>
<dbReference type="PROSITE" id="PS51022">
    <property type="entry name" value="L27"/>
    <property type="match status" value="1"/>
</dbReference>
<evidence type="ECO:0000259" key="9">
    <source>
        <dbReference type="PROSITE" id="PS50106"/>
    </source>
</evidence>
<evidence type="ECO:0000313" key="12">
    <source>
        <dbReference type="Proteomes" id="UP001634394"/>
    </source>
</evidence>
<dbReference type="PROSITE" id="PS50106">
    <property type="entry name" value="PDZ"/>
    <property type="match status" value="1"/>
</dbReference>
<reference evidence="11 12" key="1">
    <citation type="submission" date="2024-11" db="EMBL/GenBank/DDBJ databases">
        <title>Chromosome-level genome assembly of the freshwater bivalve Anodonta woodiana.</title>
        <authorList>
            <person name="Chen X."/>
        </authorList>
    </citation>
    <scope>NUCLEOTIDE SEQUENCE [LARGE SCALE GENOMIC DNA]</scope>
    <source>
        <strain evidence="11">MN2024</strain>
        <tissue evidence="11">Gills</tissue>
    </source>
</reference>
<evidence type="ECO:0000259" key="10">
    <source>
        <dbReference type="PROSITE" id="PS51022"/>
    </source>
</evidence>
<keyword evidence="7" id="KW-0965">Cell junction</keyword>
<feature type="domain" description="L27" evidence="10">
    <location>
        <begin position="3"/>
        <end position="63"/>
    </location>
</feature>
<keyword evidence="5" id="KW-0597">Phosphoprotein</keyword>
<dbReference type="PANTHER" id="PTHR19964">
    <property type="entry name" value="MULTIPLE PDZ DOMAIN PROTEIN"/>
    <property type="match status" value="1"/>
</dbReference>